<dbReference type="Proteomes" id="UP000226177">
    <property type="component" value="Segment"/>
</dbReference>
<dbReference type="OrthoDB" id="18719at10239"/>
<dbReference type="KEGG" id="vg:40079359"/>
<dbReference type="GeneID" id="40079359"/>
<gene>
    <name evidence="2" type="primary">17</name>
    <name evidence="2" type="ORF">GORDON_17</name>
</gene>
<name>A0A0U4B2P4_9CAUD</name>
<evidence type="ECO:0000256" key="1">
    <source>
        <dbReference type="SAM" id="MobiDB-lite"/>
    </source>
</evidence>
<evidence type="ECO:0000313" key="2">
    <source>
        <dbReference type="EMBL" id="ALY08992.1"/>
    </source>
</evidence>
<protein>
    <submittedName>
        <fullName evidence="2">Uncharacterized protein</fullName>
    </submittedName>
</protein>
<dbReference type="RefSeq" id="YP_009603478.1">
    <property type="nucleotide sequence ID" value="NC_041952.1"/>
</dbReference>
<feature type="region of interest" description="Disordered" evidence="1">
    <location>
        <begin position="153"/>
        <end position="185"/>
    </location>
</feature>
<sequence>MLKIIIPGIENWDNKNQEFVYSDEVELELEHSLVSLSKWEEEFEKPFLSETPKTSEETLAYFRHMTLTPDIAPEVYDRLTNANVEAVNEYIGAKRTATWFNEVGNRRTPTRKETVTAEIIYNWMLDLKIPFDRENWHLNKLITLIKVRNEKNAPNQKGNKMTPREIAQRNRELNEKRLAKFGTTG</sequence>
<evidence type="ECO:0000313" key="3">
    <source>
        <dbReference type="Proteomes" id="UP000226177"/>
    </source>
</evidence>
<organism evidence="2 3">
    <name type="scientific">Arthrobacter phage Gordon</name>
    <dbReference type="NCBI Taxonomy" id="1772298"/>
    <lineage>
        <taxon>Viruses</taxon>
        <taxon>Duplodnaviria</taxon>
        <taxon>Heunggongvirae</taxon>
        <taxon>Uroviricota</taxon>
        <taxon>Caudoviricetes</taxon>
        <taxon>Gordonvirus</taxon>
        <taxon>Gordonvirus gordon</taxon>
    </lineage>
</organism>
<reference evidence="2 3" key="1">
    <citation type="submission" date="2015-11" db="EMBL/GenBank/DDBJ databases">
        <authorList>
            <person name="Schneider V.M."/>
            <person name="Bradley K.W."/>
            <person name="Asai D.J."/>
            <person name="Bowman C.A."/>
            <person name="Russell D.A."/>
            <person name="Pope W.H."/>
            <person name="Jacobs-Sera D."/>
            <person name="Hendrix R.W."/>
            <person name="Hatfull G.F."/>
        </authorList>
    </citation>
    <scope>NUCLEOTIDE SEQUENCE [LARGE SCALE GENOMIC DNA]</scope>
</reference>
<keyword evidence="3" id="KW-1185">Reference proteome</keyword>
<accession>A0A0U4B2P4</accession>
<dbReference type="EMBL" id="KU160646">
    <property type="protein sequence ID" value="ALY08992.1"/>
    <property type="molecule type" value="Genomic_DNA"/>
</dbReference>
<feature type="compositionally biased region" description="Basic and acidic residues" evidence="1">
    <location>
        <begin position="162"/>
        <end position="178"/>
    </location>
</feature>
<proteinExistence type="predicted"/>